<dbReference type="EMBL" id="JRZE01000003">
    <property type="protein sequence ID" value="KHF44690.1"/>
    <property type="molecule type" value="Genomic_DNA"/>
</dbReference>
<feature type="transmembrane region" description="Helical" evidence="9">
    <location>
        <begin position="291"/>
        <end position="315"/>
    </location>
</feature>
<comment type="subcellular location">
    <subcellularLocation>
        <location evidence="1">Cell membrane</location>
        <topology evidence="1">Multi-pass membrane protein</topology>
    </subcellularLocation>
</comment>
<organism evidence="10 11">
    <name type="scientific">Saccharomonospora viridis</name>
    <dbReference type="NCBI Taxonomy" id="1852"/>
    <lineage>
        <taxon>Bacteria</taxon>
        <taxon>Bacillati</taxon>
        <taxon>Actinomycetota</taxon>
        <taxon>Actinomycetes</taxon>
        <taxon>Pseudonocardiales</taxon>
        <taxon>Pseudonocardiaceae</taxon>
        <taxon>Saccharomonospora</taxon>
    </lineage>
</organism>
<dbReference type="PANTHER" id="PTHR21716:SF53">
    <property type="entry name" value="PERMEASE PERM-RELATED"/>
    <property type="match status" value="1"/>
</dbReference>
<evidence type="ECO:0000256" key="3">
    <source>
        <dbReference type="ARBA" id="ARBA00022448"/>
    </source>
</evidence>
<evidence type="ECO:0000256" key="4">
    <source>
        <dbReference type="ARBA" id="ARBA00022475"/>
    </source>
</evidence>
<feature type="region of interest" description="Disordered" evidence="8">
    <location>
        <begin position="372"/>
        <end position="424"/>
    </location>
</feature>
<evidence type="ECO:0000256" key="8">
    <source>
        <dbReference type="SAM" id="MobiDB-lite"/>
    </source>
</evidence>
<keyword evidence="3" id="KW-0813">Transport</keyword>
<reference evidence="10 11" key="1">
    <citation type="submission" date="2014-10" db="EMBL/GenBank/DDBJ databases">
        <title>Genome sequence of Micropolyspora internatus JCM3315.</title>
        <authorList>
            <person name="Shin S.-K."/>
            <person name="Yi H."/>
        </authorList>
    </citation>
    <scope>NUCLEOTIDE SEQUENCE [LARGE SCALE GENOMIC DNA]</scope>
    <source>
        <strain evidence="10 11">JCM 3315</strain>
    </source>
</reference>
<evidence type="ECO:0000256" key="2">
    <source>
        <dbReference type="ARBA" id="ARBA00009773"/>
    </source>
</evidence>
<dbReference type="AlphaFoldDB" id="A0A837DB07"/>
<feature type="transmembrane region" description="Helical" evidence="9">
    <location>
        <begin position="264"/>
        <end position="284"/>
    </location>
</feature>
<comment type="similarity">
    <text evidence="2">Belongs to the autoinducer-2 exporter (AI-2E) (TC 2.A.86) family.</text>
</comment>
<accession>A0A837DB07</accession>
<keyword evidence="4" id="KW-1003">Cell membrane</keyword>
<dbReference type="InterPro" id="IPR002549">
    <property type="entry name" value="AI-2E-like"/>
</dbReference>
<dbReference type="Proteomes" id="UP000030848">
    <property type="component" value="Unassembled WGS sequence"/>
</dbReference>
<feature type="transmembrane region" description="Helical" evidence="9">
    <location>
        <begin position="96"/>
        <end position="117"/>
    </location>
</feature>
<evidence type="ECO:0000256" key="7">
    <source>
        <dbReference type="ARBA" id="ARBA00023136"/>
    </source>
</evidence>
<feature type="transmembrane region" description="Helical" evidence="9">
    <location>
        <begin position="231"/>
        <end position="258"/>
    </location>
</feature>
<evidence type="ECO:0000256" key="1">
    <source>
        <dbReference type="ARBA" id="ARBA00004651"/>
    </source>
</evidence>
<feature type="transmembrane region" description="Helical" evidence="9">
    <location>
        <begin position="186"/>
        <end position="211"/>
    </location>
</feature>
<name>A0A837DB07_9PSEU</name>
<dbReference type="PANTHER" id="PTHR21716">
    <property type="entry name" value="TRANSMEMBRANE PROTEIN"/>
    <property type="match status" value="1"/>
</dbReference>
<evidence type="ECO:0000256" key="5">
    <source>
        <dbReference type="ARBA" id="ARBA00022692"/>
    </source>
</evidence>
<dbReference type="GO" id="GO:0005886">
    <property type="term" value="C:plasma membrane"/>
    <property type="evidence" value="ECO:0007669"/>
    <property type="project" value="UniProtKB-SubCell"/>
</dbReference>
<keyword evidence="6 9" id="KW-1133">Transmembrane helix</keyword>
<comment type="caution">
    <text evidence="10">The sequence shown here is derived from an EMBL/GenBank/DDBJ whole genome shotgun (WGS) entry which is preliminary data.</text>
</comment>
<evidence type="ECO:0000313" key="10">
    <source>
        <dbReference type="EMBL" id="KHF44690.1"/>
    </source>
</evidence>
<feature type="transmembrane region" description="Helical" evidence="9">
    <location>
        <begin position="66"/>
        <end position="84"/>
    </location>
</feature>
<proteinExistence type="inferred from homology"/>
<keyword evidence="7 9" id="KW-0472">Membrane</keyword>
<keyword evidence="5 9" id="KW-0812">Transmembrane</keyword>
<feature type="transmembrane region" description="Helical" evidence="9">
    <location>
        <begin position="335"/>
        <end position="362"/>
    </location>
</feature>
<evidence type="ECO:0000256" key="9">
    <source>
        <dbReference type="SAM" id="Phobius"/>
    </source>
</evidence>
<protein>
    <submittedName>
        <fullName evidence="10">Membrane protein</fullName>
    </submittedName>
</protein>
<evidence type="ECO:0000256" key="6">
    <source>
        <dbReference type="ARBA" id="ARBA00022989"/>
    </source>
</evidence>
<gene>
    <name evidence="10" type="ORF">MINT15_15720</name>
</gene>
<feature type="transmembrane region" description="Helical" evidence="9">
    <location>
        <begin position="42"/>
        <end position="60"/>
    </location>
</feature>
<evidence type="ECO:0000313" key="11">
    <source>
        <dbReference type="Proteomes" id="UP000030848"/>
    </source>
</evidence>
<dbReference type="Pfam" id="PF01594">
    <property type="entry name" value="AI-2E_transport"/>
    <property type="match status" value="1"/>
</dbReference>
<dbReference type="GO" id="GO:0055085">
    <property type="term" value="P:transmembrane transport"/>
    <property type="evidence" value="ECO:0007669"/>
    <property type="project" value="TreeGrafter"/>
</dbReference>
<sequence length="424" mass="43764">MSESGNGSGGRNGRAKSTKPLLSEEADVVGWVPTGLRVCAALSWRFLVVVAAIYVVVWLVGYLSFVVVPVAIALLLAALLAPAVQQLVKYRIPQPVAAAIVLIGGLGIVGALLTFVITQFTAGLPALQEKVNSSLDRVNDWLINGPLHLRETQIVDFVNNAVDFLQENQAAIADSALSTAGAVGEILTGLLLTLVVLVFFLAHGQQIWNFLIRGVPAPVRKRVDLAGRRGFASLVSYVRATAAVAVVDGVGIGIGLWIVGVPLAIPLATLVFLGAFIPIIGAVVTGAVAVLVALVTNGFVTALIVLAIVVGVMQLEGNVLQPLLLGRAVRLHPLAVILAITAGMTTAGITGALLSVPLLAVLNSGIKSLAQEASEGDAEPEATTAPAKRTSPTTPVSDTDGDDDSLDEPPSNGSDSARKEPDPA</sequence>